<dbReference type="PANTHER" id="PTHR20883">
    <property type="entry name" value="PHYTANOYL-COA DIOXYGENASE DOMAIN CONTAINING 1"/>
    <property type="match status" value="1"/>
</dbReference>
<accession>A0A8H7BW68</accession>
<gene>
    <name evidence="3" type="ORF">EC973_002503</name>
</gene>
<evidence type="ECO:0008006" key="5">
    <source>
        <dbReference type="Google" id="ProtNLM"/>
    </source>
</evidence>
<dbReference type="SUPFAM" id="SSF51197">
    <property type="entry name" value="Clavaminate synthase-like"/>
    <property type="match status" value="1"/>
</dbReference>
<keyword evidence="4" id="KW-1185">Reference proteome</keyword>
<evidence type="ECO:0000313" key="3">
    <source>
        <dbReference type="EMBL" id="KAF7730260.1"/>
    </source>
</evidence>
<name>A0A8H7BW68_9FUNG</name>
<dbReference type="OrthoDB" id="445007at2759"/>
<comment type="cofactor">
    <cofactor evidence="1">
        <name>Fe cation</name>
        <dbReference type="ChEBI" id="CHEBI:24875"/>
    </cofactor>
</comment>
<dbReference type="PANTHER" id="PTHR20883:SF46">
    <property type="entry name" value="PHYTANOYL-COA HYDROXYLASE"/>
    <property type="match status" value="1"/>
</dbReference>
<comment type="similarity">
    <text evidence="2">Belongs to the PhyH family.</text>
</comment>
<organism evidence="3 4">
    <name type="scientific">Apophysomyces ossiformis</name>
    <dbReference type="NCBI Taxonomy" id="679940"/>
    <lineage>
        <taxon>Eukaryota</taxon>
        <taxon>Fungi</taxon>
        <taxon>Fungi incertae sedis</taxon>
        <taxon>Mucoromycota</taxon>
        <taxon>Mucoromycotina</taxon>
        <taxon>Mucoromycetes</taxon>
        <taxon>Mucorales</taxon>
        <taxon>Mucorineae</taxon>
        <taxon>Mucoraceae</taxon>
        <taxon>Apophysomyces</taxon>
    </lineage>
</organism>
<dbReference type="Pfam" id="PF05721">
    <property type="entry name" value="PhyH"/>
    <property type="match status" value="1"/>
</dbReference>
<protein>
    <recommendedName>
        <fullName evidence="5">Phytanoyl-CoA dioxygenase family protein</fullName>
    </recommendedName>
</protein>
<evidence type="ECO:0000256" key="1">
    <source>
        <dbReference type="ARBA" id="ARBA00001962"/>
    </source>
</evidence>
<comment type="caution">
    <text evidence="3">The sequence shown here is derived from an EMBL/GenBank/DDBJ whole genome shotgun (WGS) entry which is preliminary data.</text>
</comment>
<dbReference type="Gene3D" id="2.60.120.620">
    <property type="entry name" value="q2cbj1_9rhob like domain"/>
    <property type="match status" value="1"/>
</dbReference>
<dbReference type="InterPro" id="IPR008775">
    <property type="entry name" value="Phytyl_CoA_dOase-like"/>
</dbReference>
<dbReference type="Proteomes" id="UP000605846">
    <property type="component" value="Unassembled WGS sequence"/>
</dbReference>
<proteinExistence type="inferred from homology"/>
<sequence length="243" mass="27468">MSTLTEHLIEQYHSQGYVILTDALHDDQLSALREEADLLVNHLLSEGYDLVDDLGCIVEPLTCGYLDKPDSEQYRIDVKLYKERRDSILLGHQLSDLTLTFVARLAKELLKDDVYLLNEQYIIKPPHTASKSQFAWHRDSDYLSPTLQKQHTVACWIALDPVTLENGTLLVESLKNGETTVVEVAAGSIVFMSNRVRHKSTGNKSALFRRAFMPQYSTQPMQDSATEYIGIALPCLATKQKNN</sequence>
<evidence type="ECO:0000313" key="4">
    <source>
        <dbReference type="Proteomes" id="UP000605846"/>
    </source>
</evidence>
<reference evidence="3" key="1">
    <citation type="submission" date="2020-01" db="EMBL/GenBank/DDBJ databases">
        <title>Genome Sequencing of Three Apophysomyces-Like Fungal Strains Confirms a Novel Fungal Genus in the Mucoromycota with divergent Burkholderia-like Endosymbiotic Bacteria.</title>
        <authorList>
            <person name="Stajich J.E."/>
            <person name="Macias A.M."/>
            <person name="Carter-House D."/>
            <person name="Lovett B."/>
            <person name="Kasson L.R."/>
            <person name="Berry K."/>
            <person name="Grigoriev I."/>
            <person name="Chang Y."/>
            <person name="Spatafora J."/>
            <person name="Kasson M.T."/>
        </authorList>
    </citation>
    <scope>NUCLEOTIDE SEQUENCE</scope>
    <source>
        <strain evidence="3">NRRL A-21654</strain>
    </source>
</reference>
<evidence type="ECO:0000256" key="2">
    <source>
        <dbReference type="ARBA" id="ARBA00005830"/>
    </source>
</evidence>
<dbReference type="AlphaFoldDB" id="A0A8H7BW68"/>
<dbReference type="EMBL" id="JABAYA010000017">
    <property type="protein sequence ID" value="KAF7730260.1"/>
    <property type="molecule type" value="Genomic_DNA"/>
</dbReference>